<evidence type="ECO:0000313" key="4">
    <source>
        <dbReference type="Proteomes" id="UP000320239"/>
    </source>
</evidence>
<feature type="signal peptide" evidence="1">
    <location>
        <begin position="1"/>
        <end position="21"/>
    </location>
</feature>
<dbReference type="InterPro" id="IPR005183">
    <property type="entry name" value="DUF305_CopM-like"/>
</dbReference>
<keyword evidence="1" id="KW-0732">Signal</keyword>
<dbReference type="InterPro" id="IPR012347">
    <property type="entry name" value="Ferritin-like"/>
</dbReference>
<dbReference type="EMBL" id="VIWY01000007">
    <property type="protein sequence ID" value="TWG10518.1"/>
    <property type="molecule type" value="Genomic_DNA"/>
</dbReference>
<comment type="caution">
    <text evidence="3">The sequence shown here is derived from an EMBL/GenBank/DDBJ whole genome shotgun (WGS) entry which is preliminary data.</text>
</comment>
<organism evidence="3 4">
    <name type="scientific">Actinoplanes teichomyceticus</name>
    <dbReference type="NCBI Taxonomy" id="1867"/>
    <lineage>
        <taxon>Bacteria</taxon>
        <taxon>Bacillati</taxon>
        <taxon>Actinomycetota</taxon>
        <taxon>Actinomycetes</taxon>
        <taxon>Micromonosporales</taxon>
        <taxon>Micromonosporaceae</taxon>
        <taxon>Actinoplanes</taxon>
    </lineage>
</organism>
<protein>
    <submittedName>
        <fullName evidence="3">DUF305 family protein family protein</fullName>
    </submittedName>
</protein>
<evidence type="ECO:0000259" key="2">
    <source>
        <dbReference type="Pfam" id="PF03713"/>
    </source>
</evidence>
<dbReference type="PROSITE" id="PS51257">
    <property type="entry name" value="PROKAR_LIPOPROTEIN"/>
    <property type="match status" value="1"/>
</dbReference>
<reference evidence="3 4" key="1">
    <citation type="submission" date="2019-06" db="EMBL/GenBank/DDBJ databases">
        <title>Sequencing the genomes of 1000 actinobacteria strains.</title>
        <authorList>
            <person name="Klenk H.-P."/>
        </authorList>
    </citation>
    <scope>NUCLEOTIDE SEQUENCE [LARGE SCALE GENOMIC DNA]</scope>
    <source>
        <strain evidence="3 4">DSM 43866</strain>
    </source>
</reference>
<feature type="domain" description="DUF305" evidence="2">
    <location>
        <begin position="47"/>
        <end position="165"/>
    </location>
</feature>
<accession>A0A561VFZ6</accession>
<dbReference type="AlphaFoldDB" id="A0A561VFZ6"/>
<name>A0A561VFZ6_ACTTI</name>
<feature type="chain" id="PRO_5022114089" evidence="1">
    <location>
        <begin position="22"/>
        <end position="183"/>
    </location>
</feature>
<dbReference type="Gene3D" id="1.20.1260.10">
    <property type="match status" value="1"/>
</dbReference>
<gene>
    <name evidence="3" type="ORF">FHX34_1078</name>
</gene>
<dbReference type="Proteomes" id="UP000320239">
    <property type="component" value="Unassembled WGS sequence"/>
</dbReference>
<proteinExistence type="predicted"/>
<evidence type="ECO:0000313" key="3">
    <source>
        <dbReference type="EMBL" id="TWG10518.1"/>
    </source>
</evidence>
<keyword evidence="4" id="KW-1185">Reference proteome</keyword>
<sequence length="183" mass="19146">MRILATAAALLLLTGCGQEVAAPSPSSANAFGGTDLAWIEVTLALNEQLVPLLDAIPQHTSTPAVTDLAARVRTFTEAELPTLRALHDRAGLPADNPHVGMPMPGMVTATELAAMTKLSGTDFDTAAVHQLRESVEQGMTLARGEQEHGADQETRDLAGAVLRARAPLVVDGSAASRYGSRRS</sequence>
<dbReference type="Pfam" id="PF03713">
    <property type="entry name" value="DUF305"/>
    <property type="match status" value="1"/>
</dbReference>
<evidence type="ECO:0000256" key="1">
    <source>
        <dbReference type="SAM" id="SignalP"/>
    </source>
</evidence>